<keyword evidence="4" id="KW-0808">Transferase</keyword>
<dbReference type="PROSITE" id="PS50096">
    <property type="entry name" value="IQ"/>
    <property type="match status" value="1"/>
</dbReference>
<dbReference type="InParanoid" id="A0A0C3ELQ8"/>
<organism evidence="9 10">
    <name type="scientific">Piloderma croceum (strain F 1598)</name>
    <dbReference type="NCBI Taxonomy" id="765440"/>
    <lineage>
        <taxon>Eukaryota</taxon>
        <taxon>Fungi</taxon>
        <taxon>Dikarya</taxon>
        <taxon>Basidiomycota</taxon>
        <taxon>Agaricomycotina</taxon>
        <taxon>Agaricomycetes</taxon>
        <taxon>Agaricomycetidae</taxon>
        <taxon>Atheliales</taxon>
        <taxon>Atheliaceae</taxon>
        <taxon>Piloderma</taxon>
    </lineage>
</organism>
<dbReference type="EC" id="2.3.2.26" evidence="3"/>
<feature type="domain" description="HECT" evidence="8">
    <location>
        <begin position="686"/>
        <end position="1023"/>
    </location>
</feature>
<evidence type="ECO:0000313" key="9">
    <source>
        <dbReference type="EMBL" id="KIM73520.1"/>
    </source>
</evidence>
<dbReference type="Gene3D" id="3.30.2410.10">
    <property type="entry name" value="Hect, E3 ligase catalytic domain"/>
    <property type="match status" value="1"/>
</dbReference>
<sequence length="1023" mass="113853">MIPIWGDERRRPINLGGAASPAPSHAAILDQAKARRQEREDNRRREESAVRVQAWWRGVKETKLVKAEMKRVFVGDVEGIRGLRCLVLVGRDEEVLAMWSAAMVDEQTLFRLATGPDQASWLVLIRQTSFLLLQSVADSPKSPYATAHLKVLKHLLAPSTGGVLGAEAPALAQDITTYLLKHDLYAHLERAIRSIPIEAKSAPALPLLVSLTTSPLSAFTSTTASYHQCLLLLFTHILTIPLLPNRLPLASLTEFSSRLPLFSLGILAPSIPLLINNPSLSTPGSKINIVANLIAFTPPRYPTLPAAALDTYLYLLTTLMNALPINSLDPPVPGTKSSNPSSSWATAAADDDSDSETESHSLARVSIVSSFTPKPSPPPALDPRTQKRLSTIPDVKHLNALLSASHRHPSTQLSLVSFFLSLGTVWPARRERVLSTLVVYTGGGLVRELYRGFVRASPLGRDDNPGSLMDPSYASSWPPLLFLADLYTQSLLTMGDDEFFSSASTTAPTAPRNPLTLDELTAFSRKLLNIAFTLYWREDQTNVQEGGVPGVNLKWEGVREKVTKCLQAIHARDSRKPFTPPGHWLVSSQIDMQSFVEAAVFEEQQIEQPTGSRPLSKRQVAYMSPRLGVLNNIPFAIPFEVRVSIFRNFVVNDMVSRGVDRHRRTGRTRVSVRRGSVAQDGFDKLEGADLKAPIEITFIDQFGQEEAGIDGGGVFKEFFTSLCKEVFDTDRGLWLANKKNELYPNPHAYATEQHSLSWYRFIGRILGKAMYEGILVDVAFAGFFLAKWLGKQKSFLDDLASLDPDLYQGLIFLKHYTGNPEDLSLNFTVAVEEFGLTKTIDLIPDGSNVAVTRENRLQYIQLVSHYRLSKQIKQQSEAFFEGLLEMIDTKWLRMFNQQEVQILLGGVNSPVDLEDLRKHTNYGGLYDDKEETITTFWNVVDSFDQEQRRALLRFVTSCSRPPLLGFKELVPNFAIRDAGQDEQRLPTASTCVNLLKLPRYKNEDVLREKLLQAIHAGAGFDLS</sequence>
<dbReference type="GO" id="GO:0000209">
    <property type="term" value="P:protein polyubiquitination"/>
    <property type="evidence" value="ECO:0007669"/>
    <property type="project" value="InterPro"/>
</dbReference>
<dbReference type="EMBL" id="KN833080">
    <property type="protein sequence ID" value="KIM73520.1"/>
    <property type="molecule type" value="Genomic_DNA"/>
</dbReference>
<keyword evidence="10" id="KW-1185">Reference proteome</keyword>
<name>A0A0C3ELQ8_PILCF</name>
<dbReference type="STRING" id="765440.A0A0C3ELQ8"/>
<evidence type="ECO:0000256" key="6">
    <source>
        <dbReference type="PROSITE-ProRule" id="PRU00104"/>
    </source>
</evidence>
<dbReference type="SUPFAM" id="SSF56204">
    <property type="entry name" value="Hect, E3 ligase catalytic domain"/>
    <property type="match status" value="1"/>
</dbReference>
<dbReference type="Proteomes" id="UP000054166">
    <property type="component" value="Unassembled WGS sequence"/>
</dbReference>
<dbReference type="GO" id="GO:0006511">
    <property type="term" value="P:ubiquitin-dependent protein catabolic process"/>
    <property type="evidence" value="ECO:0007669"/>
    <property type="project" value="TreeGrafter"/>
</dbReference>
<dbReference type="InterPro" id="IPR044611">
    <property type="entry name" value="E3A/B/C-like"/>
</dbReference>
<accession>A0A0C3ELQ8</accession>
<evidence type="ECO:0000256" key="7">
    <source>
        <dbReference type="SAM" id="MobiDB-lite"/>
    </source>
</evidence>
<dbReference type="InterPro" id="IPR000569">
    <property type="entry name" value="HECT_dom"/>
</dbReference>
<reference evidence="9 10" key="1">
    <citation type="submission" date="2014-04" db="EMBL/GenBank/DDBJ databases">
        <authorList>
            <consortium name="DOE Joint Genome Institute"/>
            <person name="Kuo A."/>
            <person name="Tarkka M."/>
            <person name="Buscot F."/>
            <person name="Kohler A."/>
            <person name="Nagy L.G."/>
            <person name="Floudas D."/>
            <person name="Copeland A."/>
            <person name="Barry K.W."/>
            <person name="Cichocki N."/>
            <person name="Veneault-Fourrey C."/>
            <person name="LaButti K."/>
            <person name="Lindquist E.A."/>
            <person name="Lipzen A."/>
            <person name="Lundell T."/>
            <person name="Morin E."/>
            <person name="Murat C."/>
            <person name="Sun H."/>
            <person name="Tunlid A."/>
            <person name="Henrissat B."/>
            <person name="Grigoriev I.V."/>
            <person name="Hibbett D.S."/>
            <person name="Martin F."/>
            <person name="Nordberg H.P."/>
            <person name="Cantor M.N."/>
            <person name="Hua S.X."/>
        </authorList>
    </citation>
    <scope>NUCLEOTIDE SEQUENCE [LARGE SCALE GENOMIC DNA]</scope>
    <source>
        <strain evidence="9 10">F 1598</strain>
    </source>
</reference>
<keyword evidence="5 6" id="KW-0833">Ubl conjugation pathway</keyword>
<evidence type="ECO:0000313" key="10">
    <source>
        <dbReference type="Proteomes" id="UP000054166"/>
    </source>
</evidence>
<gene>
    <name evidence="9" type="ORF">PILCRDRAFT_829102</name>
</gene>
<feature type="active site" description="Glycyl thioester intermediate" evidence="6">
    <location>
        <position position="991"/>
    </location>
</feature>
<comment type="catalytic activity">
    <reaction evidence="1">
        <text>S-ubiquitinyl-[E2 ubiquitin-conjugating enzyme]-L-cysteine + [acceptor protein]-L-lysine = [E2 ubiquitin-conjugating enzyme]-L-cysteine + N(6)-ubiquitinyl-[acceptor protein]-L-lysine.</text>
        <dbReference type="EC" id="2.3.2.26"/>
    </reaction>
</comment>
<dbReference type="FunCoup" id="A0A0C3ELQ8">
    <property type="interactions" value="223"/>
</dbReference>
<evidence type="ECO:0000259" key="8">
    <source>
        <dbReference type="PROSITE" id="PS50237"/>
    </source>
</evidence>
<dbReference type="PROSITE" id="PS50237">
    <property type="entry name" value="HECT"/>
    <property type="match status" value="1"/>
</dbReference>
<evidence type="ECO:0000256" key="5">
    <source>
        <dbReference type="ARBA" id="ARBA00022786"/>
    </source>
</evidence>
<reference evidence="10" key="2">
    <citation type="submission" date="2015-01" db="EMBL/GenBank/DDBJ databases">
        <title>Evolutionary Origins and Diversification of the Mycorrhizal Mutualists.</title>
        <authorList>
            <consortium name="DOE Joint Genome Institute"/>
            <consortium name="Mycorrhizal Genomics Consortium"/>
            <person name="Kohler A."/>
            <person name="Kuo A."/>
            <person name="Nagy L.G."/>
            <person name="Floudas D."/>
            <person name="Copeland A."/>
            <person name="Barry K.W."/>
            <person name="Cichocki N."/>
            <person name="Veneault-Fourrey C."/>
            <person name="LaButti K."/>
            <person name="Lindquist E.A."/>
            <person name="Lipzen A."/>
            <person name="Lundell T."/>
            <person name="Morin E."/>
            <person name="Murat C."/>
            <person name="Riley R."/>
            <person name="Ohm R."/>
            <person name="Sun H."/>
            <person name="Tunlid A."/>
            <person name="Henrissat B."/>
            <person name="Grigoriev I.V."/>
            <person name="Hibbett D.S."/>
            <person name="Martin F."/>
        </authorList>
    </citation>
    <scope>NUCLEOTIDE SEQUENCE [LARGE SCALE GENOMIC DNA]</scope>
    <source>
        <strain evidence="10">F 1598</strain>
    </source>
</reference>
<dbReference type="Gene3D" id="3.90.1750.10">
    <property type="entry name" value="Hect, E3 ligase catalytic domains"/>
    <property type="match status" value="1"/>
</dbReference>
<dbReference type="HOGENOM" id="CLU_002173_2_4_1"/>
<comment type="pathway">
    <text evidence="2">Protein modification; protein ubiquitination.</text>
</comment>
<proteinExistence type="predicted"/>
<dbReference type="CDD" id="cd00078">
    <property type="entry name" value="HECTc"/>
    <property type="match status" value="1"/>
</dbReference>
<evidence type="ECO:0000256" key="3">
    <source>
        <dbReference type="ARBA" id="ARBA00012485"/>
    </source>
</evidence>
<evidence type="ECO:0000256" key="2">
    <source>
        <dbReference type="ARBA" id="ARBA00004906"/>
    </source>
</evidence>
<feature type="region of interest" description="Disordered" evidence="7">
    <location>
        <begin position="331"/>
        <end position="387"/>
    </location>
</feature>
<dbReference type="Pfam" id="PF00632">
    <property type="entry name" value="HECT"/>
    <property type="match status" value="1"/>
</dbReference>
<dbReference type="AlphaFoldDB" id="A0A0C3ELQ8"/>
<protein>
    <recommendedName>
        <fullName evidence="3">HECT-type E3 ubiquitin transferase</fullName>
        <ecNumber evidence="3">2.3.2.26</ecNumber>
    </recommendedName>
</protein>
<evidence type="ECO:0000256" key="1">
    <source>
        <dbReference type="ARBA" id="ARBA00000885"/>
    </source>
</evidence>
<dbReference type="GO" id="GO:0061630">
    <property type="term" value="F:ubiquitin protein ligase activity"/>
    <property type="evidence" value="ECO:0007669"/>
    <property type="project" value="UniProtKB-EC"/>
</dbReference>
<dbReference type="SMART" id="SM00119">
    <property type="entry name" value="HECTc"/>
    <property type="match status" value="1"/>
</dbReference>
<dbReference type="PANTHER" id="PTHR45700">
    <property type="entry name" value="UBIQUITIN-PROTEIN LIGASE E3C"/>
    <property type="match status" value="1"/>
</dbReference>
<dbReference type="OrthoDB" id="8068875at2759"/>
<dbReference type="PANTHER" id="PTHR45700:SF2">
    <property type="entry name" value="UBIQUITIN-PROTEIN LIGASE E3C"/>
    <property type="match status" value="1"/>
</dbReference>
<dbReference type="FunFam" id="3.30.2160.10:FF:000002">
    <property type="entry name" value="Putative Ubiquitin-protein ligase E3C"/>
    <property type="match status" value="1"/>
</dbReference>
<dbReference type="Gene3D" id="3.30.2160.10">
    <property type="entry name" value="Hect, E3 ligase catalytic domain"/>
    <property type="match status" value="1"/>
</dbReference>
<evidence type="ECO:0000256" key="4">
    <source>
        <dbReference type="ARBA" id="ARBA00022679"/>
    </source>
</evidence>
<dbReference type="InterPro" id="IPR035983">
    <property type="entry name" value="Hect_E3_ubiquitin_ligase"/>
</dbReference>
<dbReference type="FunFam" id="3.30.2410.10:FF:000017">
    <property type="entry name" value="E3 ubiquitin-protein ligase UPL7"/>
    <property type="match status" value="1"/>
</dbReference>